<protein>
    <submittedName>
        <fullName evidence="1">Uncharacterized protein</fullName>
    </submittedName>
</protein>
<accession>A0ACB7ZMS7</accession>
<reference evidence="1 2" key="1">
    <citation type="journal article" date="2021" name="Hortic Res">
        <title>High-quality reference genome and annotation aids understanding of berry development for evergreen blueberry (Vaccinium darrowii).</title>
        <authorList>
            <person name="Yu J."/>
            <person name="Hulse-Kemp A.M."/>
            <person name="Babiker E."/>
            <person name="Staton M."/>
        </authorList>
    </citation>
    <scope>NUCLEOTIDE SEQUENCE [LARGE SCALE GENOMIC DNA]</scope>
    <source>
        <strain evidence="2">cv. NJ 8807/NJ 8810</strain>
        <tissue evidence="1">Young leaf</tissue>
    </source>
</reference>
<dbReference type="EMBL" id="CM037159">
    <property type="protein sequence ID" value="KAH7866860.1"/>
    <property type="molecule type" value="Genomic_DNA"/>
</dbReference>
<comment type="caution">
    <text evidence="1">The sequence shown here is derived from an EMBL/GenBank/DDBJ whole genome shotgun (WGS) entry which is preliminary data.</text>
</comment>
<organism evidence="1 2">
    <name type="scientific">Vaccinium darrowii</name>
    <dbReference type="NCBI Taxonomy" id="229202"/>
    <lineage>
        <taxon>Eukaryota</taxon>
        <taxon>Viridiplantae</taxon>
        <taxon>Streptophyta</taxon>
        <taxon>Embryophyta</taxon>
        <taxon>Tracheophyta</taxon>
        <taxon>Spermatophyta</taxon>
        <taxon>Magnoliopsida</taxon>
        <taxon>eudicotyledons</taxon>
        <taxon>Gunneridae</taxon>
        <taxon>Pentapetalae</taxon>
        <taxon>asterids</taxon>
        <taxon>Ericales</taxon>
        <taxon>Ericaceae</taxon>
        <taxon>Vaccinioideae</taxon>
        <taxon>Vaccinieae</taxon>
        <taxon>Vaccinium</taxon>
    </lineage>
</organism>
<name>A0ACB7ZMS7_9ERIC</name>
<gene>
    <name evidence="1" type="ORF">Vadar_025947</name>
</gene>
<keyword evidence="2" id="KW-1185">Reference proteome</keyword>
<proteinExistence type="predicted"/>
<evidence type="ECO:0000313" key="2">
    <source>
        <dbReference type="Proteomes" id="UP000828048"/>
    </source>
</evidence>
<dbReference type="Proteomes" id="UP000828048">
    <property type="component" value="Chromosome 9"/>
</dbReference>
<evidence type="ECO:0000313" key="1">
    <source>
        <dbReference type="EMBL" id="KAH7866860.1"/>
    </source>
</evidence>
<sequence>MGLGRSDLSLVSQTSTLFGGVFSYCLPSTDSEASGSLILGGDYSVYQNSTPISFTNMVQNPELSFFYLANLTGISIGGVALETAMFGNNEKGILIDSGTVITRLPPPIYKALKDEFVKQFSGFPAAQGFSILDTCFNLTGYEEVNIPTIRMHFEGDAELNVDATGIFYFVKADASQACLAIASLSYEDEVPIIGNYQQRNIRVVYDTKDSKLGFAKETCSFV</sequence>